<sequence length="81" mass="9115">MVIFSSYIIKDLGKILGGLLSPAVCQFHHNDTGALGLNFKAFSTYSAIVYFAFFHWVQQISSRQNPNTQKIHNIFTASYLS</sequence>
<reference evidence="2" key="1">
    <citation type="submission" date="2018-03" db="EMBL/GenBank/DDBJ databases">
        <authorList>
            <person name="Zecchin S."/>
        </authorList>
    </citation>
    <scope>NUCLEOTIDE SEQUENCE [LARGE SCALE GENOMIC DNA]</scope>
</reference>
<gene>
    <name evidence="1" type="ORF">NBG4_760013</name>
</gene>
<accession>A0A2U3QKC1</accession>
<proteinExistence type="predicted"/>
<keyword evidence="2" id="KW-1185">Reference proteome</keyword>
<evidence type="ECO:0000313" key="2">
    <source>
        <dbReference type="Proteomes" id="UP000245125"/>
    </source>
</evidence>
<dbReference type="EMBL" id="OUUY01000126">
    <property type="protein sequence ID" value="SPQ01866.1"/>
    <property type="molecule type" value="Genomic_DNA"/>
</dbReference>
<dbReference type="Proteomes" id="UP000245125">
    <property type="component" value="Unassembled WGS sequence"/>
</dbReference>
<dbReference type="AlphaFoldDB" id="A0A2U3QKC1"/>
<protein>
    <submittedName>
        <fullName evidence="1">Uncharacterized protein</fullName>
    </submittedName>
</protein>
<organism evidence="1 2">
    <name type="scientific">Candidatus Sulfobium mesophilum</name>
    <dbReference type="NCBI Taxonomy" id="2016548"/>
    <lineage>
        <taxon>Bacteria</taxon>
        <taxon>Pseudomonadati</taxon>
        <taxon>Nitrospirota</taxon>
        <taxon>Nitrospiria</taxon>
        <taxon>Nitrospirales</taxon>
        <taxon>Nitrospiraceae</taxon>
        <taxon>Candidatus Sulfobium</taxon>
    </lineage>
</organism>
<name>A0A2U3QKC1_9BACT</name>
<evidence type="ECO:0000313" key="1">
    <source>
        <dbReference type="EMBL" id="SPQ01866.1"/>
    </source>
</evidence>